<organism evidence="4 5">
    <name type="scientific">Isoptericola hypogeus</name>
    <dbReference type="NCBI Taxonomy" id="300179"/>
    <lineage>
        <taxon>Bacteria</taxon>
        <taxon>Bacillati</taxon>
        <taxon>Actinomycetota</taxon>
        <taxon>Actinomycetes</taxon>
        <taxon>Micrococcales</taxon>
        <taxon>Promicromonosporaceae</taxon>
        <taxon>Isoptericola</taxon>
    </lineage>
</organism>
<comment type="caution">
    <text evidence="4">The sequence shown here is derived from an EMBL/GenBank/DDBJ whole genome shotgun (WGS) entry which is preliminary data.</text>
</comment>
<evidence type="ECO:0000259" key="3">
    <source>
        <dbReference type="Pfam" id="PF21946"/>
    </source>
</evidence>
<dbReference type="Proteomes" id="UP001501138">
    <property type="component" value="Unassembled WGS sequence"/>
</dbReference>
<accession>A0ABN2J7H1</accession>
<evidence type="ECO:0000256" key="2">
    <source>
        <dbReference type="SAM" id="Phobius"/>
    </source>
</evidence>
<feature type="domain" description="LppM" evidence="3">
    <location>
        <begin position="32"/>
        <end position="193"/>
    </location>
</feature>
<feature type="compositionally biased region" description="Low complexity" evidence="1">
    <location>
        <begin position="290"/>
        <end position="300"/>
    </location>
</feature>
<dbReference type="Pfam" id="PF21946">
    <property type="entry name" value="LppM"/>
    <property type="match status" value="1"/>
</dbReference>
<dbReference type="RefSeq" id="WP_344247036.1">
    <property type="nucleotide sequence ID" value="NZ_BAAAPM010000003.1"/>
</dbReference>
<feature type="transmembrane region" description="Helical" evidence="2">
    <location>
        <begin position="200"/>
        <end position="222"/>
    </location>
</feature>
<protein>
    <recommendedName>
        <fullName evidence="3">LppM domain-containing protein</fullName>
    </recommendedName>
</protein>
<feature type="compositionally biased region" description="Low complexity" evidence="1">
    <location>
        <begin position="253"/>
        <end position="267"/>
    </location>
</feature>
<keyword evidence="5" id="KW-1185">Reference proteome</keyword>
<sequence>MDTLTRGERRLRTGLAAVLAAVGLLALAGCMKVDMDMTLSEDDTVSGTMVLAFSNQLAETMGMEPGELWDQAGGELEQDLPEGTTQEPYSDDEYTGTQVTFADTPIEDFAGSGGEDLSITREGDEYVVTGTMDLSEGAEQLGSLPQGVQDSFDAQLSVTFPGEVTDSNGEIDGNTVTWTPQMGETTEIQARGAAEAGSSFPWWIVGLVVGILVIALIVVLVLRSRRSGAAPADGSAGVPPTGSPAAFGAAPVADPGTAPGSGTGPTAEEQVFGTRPAAAPEPTSPPGAAPAPSTGPVAEPLEPETPAEPAEPRPDAYAGAGSGPVAEPFEPADPTEPAGPNEPAEPAEPAPPLEPATQPLEPTPPSEPAEPVQPTEPPAPPEPAAPTEPTKPTPGDEPGTERRPTDPPQGA</sequence>
<dbReference type="PROSITE" id="PS51257">
    <property type="entry name" value="PROKAR_LIPOPROTEIN"/>
    <property type="match status" value="1"/>
</dbReference>
<keyword evidence="2" id="KW-1133">Transmembrane helix</keyword>
<evidence type="ECO:0000313" key="5">
    <source>
        <dbReference type="Proteomes" id="UP001501138"/>
    </source>
</evidence>
<reference evidence="4 5" key="1">
    <citation type="journal article" date="2019" name="Int. J. Syst. Evol. Microbiol.">
        <title>The Global Catalogue of Microorganisms (GCM) 10K type strain sequencing project: providing services to taxonomists for standard genome sequencing and annotation.</title>
        <authorList>
            <consortium name="The Broad Institute Genomics Platform"/>
            <consortium name="The Broad Institute Genome Sequencing Center for Infectious Disease"/>
            <person name="Wu L."/>
            <person name="Ma J."/>
        </authorList>
    </citation>
    <scope>NUCLEOTIDE SEQUENCE [LARGE SCALE GENOMIC DNA]</scope>
    <source>
        <strain evidence="4 5">JCM 15589</strain>
    </source>
</reference>
<feature type="compositionally biased region" description="Low complexity" evidence="1">
    <location>
        <begin position="335"/>
        <end position="344"/>
    </location>
</feature>
<keyword evidence="2" id="KW-0472">Membrane</keyword>
<gene>
    <name evidence="4" type="ORF">GCM10009809_14150</name>
</gene>
<keyword evidence="2" id="KW-0812">Transmembrane</keyword>
<dbReference type="EMBL" id="BAAAPM010000003">
    <property type="protein sequence ID" value="GAA1719524.1"/>
    <property type="molecule type" value="Genomic_DNA"/>
</dbReference>
<feature type="compositionally biased region" description="Pro residues" evidence="1">
    <location>
        <begin position="374"/>
        <end position="392"/>
    </location>
</feature>
<evidence type="ECO:0000256" key="1">
    <source>
        <dbReference type="SAM" id="MobiDB-lite"/>
    </source>
</evidence>
<name>A0ABN2J7H1_9MICO</name>
<feature type="region of interest" description="Disordered" evidence="1">
    <location>
        <begin position="229"/>
        <end position="411"/>
    </location>
</feature>
<proteinExistence type="predicted"/>
<dbReference type="InterPro" id="IPR053807">
    <property type="entry name" value="LppM"/>
</dbReference>
<evidence type="ECO:0000313" key="4">
    <source>
        <dbReference type="EMBL" id="GAA1719524.1"/>
    </source>
</evidence>